<evidence type="ECO:0000313" key="3">
    <source>
        <dbReference type="EMBL" id="SCP02870.1"/>
    </source>
</evidence>
<feature type="region of interest" description="Disordered" evidence="2">
    <location>
        <begin position="424"/>
        <end position="519"/>
    </location>
</feature>
<accession>A0A1D3TDI8</accession>
<sequence>MYTFEKKEETYLTKAIYAYGINKNIYNPFYLLDENLIFYCVGTNGVVHSLLERNQRFLLSEESSYGIICLGISNDKKLLALGEKSINKPFISIFSNDYKLVKRLTLEISDNESDIMNICFSSKNKYIYCITNGSTKSLLLCYDWIQEKLIFSKIFPPSLFRKNCEICLNAQNSAYIALLSINNLNLANEDTNKSQFIKDKGVEDLSSNNIIGIGRYDGSDLTSSSNVNKNDSTKNEDKNEINSVNRLAGSINFSPVYGVSGREVLLYHNVERNLVEIKIRNKKLEKIDNYYTNCCWLNDGTLLLVNRNNYLIFYDVKKEKLKIFNKHISNDDIVNVTYLTKGFLLFDYRFIYVYEKSNDLSTHLSYSLKYYINFNYGLLFSSYFVLSSCEKFLYFLGQDGKLKRFDITRSKIVPEYSKNVNYESLRDGTSTKDSLQSGNNKDQRIKRTDDYKQPLDIKQFEPLNESLTNQNRKAGEGGKSTDYVSSSSEGKKHRHKQEKEKEKEEVDERDHQDNQDDQEQQYDADHLYNQHGQKNNAYNLMGNNSTDDITKDDDKNIETVLENISSAKINDFDVCLLQPLIIICYDDNVIKIINYKKKEEVMSNSFNNEPLHLSIHCSGHLLLVAFTDKLRVFHILYNKLKVKKEFFLKNCSCCKFSNGGNFMAVSKISTLYIYKTYTYDLLYVLKSHVNYITDIIWSFNDFSIFSIGKDGYMFEYSLYNNGNKNIEIMQKEKKFLSLDLEFLNDKDKKKEINEKNNLDQMKYDNENKSFNNNLRSNEIKNIYVSCDDYTIKQFCGTKMECVIESEHVINKILLYKNKFLIATFHNGFFCRIRFYKLPLCGIYLEIPCHISNCVNLKLDVSRELLFSCSKDGSIYIFSIEKVDNYFLETNNMTTTNYVVACADGESGIYRHKSDDYGRSDDLEEMHDRNNNRAVMYNSNNDSSNSRCYCKNDTAKVYSDVLKTRNDLGVNVNLEERKSTHNSEFTMREKKLSLSDLNNDSNTNKSNNNNNNNNNILGSNNNNSNNNILGSNNNTLSEKRKMRTSFLLYDLNSKSNYMLNEDEKENEDILIDFYYVQKKNKEFLELQKKITNVKDQMELEMKNKESIYKNEIKKLKKEKNTEINNLMKINKNIIKEKEKIENACRESLYELEEKHTYFVNQLNSQFYLTNKICEEKYLKIEEEFNLYKKNSINEILDLKNEHDMKINEMRKDTNEQIQKKDDYIKNFELKYENLQKEKDEYIKRIEEDVDEEIVIITKKYEEELDKLKKDKYDLLGKFKFYEYIENELKENIQVEKEKFIKNNITAKRLQENIDNLKVDINSLKDNILGKEKEIESKNNEIANLNKKNEELEKLKIVLTQKIKDLESNLSPKDSEIKIMREKIDEMAECFENNHKKTVNLQIEINEYKMKIKSLQGDLLSYNKTIGNYEKILKNLQEHIKECYLHLHDKKIFNSSFLNLYNKFHKVNDVKNYDTKNVFSEYIRQKEYLENMIQVLKDKLDKETEAFRTEKIKMMNENSLLLKEINDLKMDLNFLKSECHDVKLKNRKMEFLRKFNKKKETGKSTTNAVAKGET</sequence>
<dbReference type="SUPFAM" id="SSF69322">
    <property type="entry name" value="Tricorn protease domain 2"/>
    <property type="match status" value="1"/>
</dbReference>
<dbReference type="PANTHER" id="PTHR32215:SF0">
    <property type="entry name" value="CILIA- AND FLAGELLA-ASSOCIATED PROTEIN 57"/>
    <property type="match status" value="1"/>
</dbReference>
<protein>
    <submittedName>
        <fullName evidence="3">WD repeat-containing protein 65, putative</fullName>
    </submittedName>
</protein>
<dbReference type="EMBL" id="LT594634">
    <property type="protein sequence ID" value="SCP02870.1"/>
    <property type="molecule type" value="Genomic_DNA"/>
</dbReference>
<proteinExistence type="predicted"/>
<keyword evidence="4" id="KW-1185">Reference proteome</keyword>
<dbReference type="InterPro" id="IPR036322">
    <property type="entry name" value="WD40_repeat_dom_sf"/>
</dbReference>
<dbReference type="VEuPathDB" id="PlasmoDB:PmUG01_13051700"/>
<dbReference type="KEGG" id="pmal:PMUG01_13051700"/>
<dbReference type="RefSeq" id="XP_028863902.1">
    <property type="nucleotide sequence ID" value="XM_029007521.1"/>
</dbReference>
<dbReference type="InterPro" id="IPR052993">
    <property type="entry name" value="CFA-57"/>
</dbReference>
<organism evidence="3 4">
    <name type="scientific">Plasmodium malariae</name>
    <dbReference type="NCBI Taxonomy" id="5858"/>
    <lineage>
        <taxon>Eukaryota</taxon>
        <taxon>Sar</taxon>
        <taxon>Alveolata</taxon>
        <taxon>Apicomplexa</taxon>
        <taxon>Aconoidasida</taxon>
        <taxon>Haemosporida</taxon>
        <taxon>Plasmodiidae</taxon>
        <taxon>Plasmodium</taxon>
        <taxon>Plasmodium (Plasmodium)</taxon>
    </lineage>
</organism>
<dbReference type="InterPro" id="IPR015943">
    <property type="entry name" value="WD40/YVTN_repeat-like_dom_sf"/>
</dbReference>
<feature type="coiled-coil region" evidence="1">
    <location>
        <begin position="1216"/>
        <end position="1250"/>
    </location>
</feature>
<keyword evidence="1" id="KW-0175">Coiled coil</keyword>
<feature type="compositionally biased region" description="Basic and acidic residues" evidence="2">
    <location>
        <begin position="497"/>
        <end position="514"/>
    </location>
</feature>
<dbReference type="Gene3D" id="2.130.10.10">
    <property type="entry name" value="YVTN repeat-like/Quinoprotein amine dehydrogenase"/>
    <property type="match status" value="2"/>
</dbReference>
<name>A0A1D3TDI8_PLAMA</name>
<dbReference type="OMA" id="KNKYLYC"/>
<feature type="coiled-coil region" evidence="1">
    <location>
        <begin position="1075"/>
        <end position="1145"/>
    </location>
</feature>
<feature type="compositionally biased region" description="Polar residues" evidence="2">
    <location>
        <begin position="431"/>
        <end position="440"/>
    </location>
</feature>
<dbReference type="PANTHER" id="PTHR32215">
    <property type="entry name" value="CILIA- AND FLAGELLA-ASSOCIATED PROTEIN 57"/>
    <property type="match status" value="1"/>
</dbReference>
<feature type="compositionally biased region" description="Basic and acidic residues" evidence="2">
    <location>
        <begin position="441"/>
        <end position="459"/>
    </location>
</feature>
<feature type="coiled-coil region" evidence="1">
    <location>
        <begin position="1305"/>
        <end position="1367"/>
    </location>
</feature>
<evidence type="ECO:0000256" key="1">
    <source>
        <dbReference type="SAM" id="Coils"/>
    </source>
</evidence>
<dbReference type="Proteomes" id="UP000219813">
    <property type="component" value="Chromosome 13"/>
</dbReference>
<dbReference type="SMART" id="SM00320">
    <property type="entry name" value="WD40"/>
    <property type="match status" value="6"/>
</dbReference>
<dbReference type="GeneID" id="39871234"/>
<dbReference type="SUPFAM" id="SSF50978">
    <property type="entry name" value="WD40 repeat-like"/>
    <property type="match status" value="2"/>
</dbReference>
<dbReference type="OrthoDB" id="47276at2759"/>
<feature type="region of interest" description="Disordered" evidence="2">
    <location>
        <begin position="994"/>
        <end position="1035"/>
    </location>
</feature>
<feature type="coiled-coil region" evidence="1">
    <location>
        <begin position="1484"/>
        <end position="1543"/>
    </location>
</feature>
<reference evidence="3 4" key="1">
    <citation type="submission" date="2016-06" db="EMBL/GenBank/DDBJ databases">
        <authorList>
            <consortium name="Pathogen Informatics"/>
        </authorList>
    </citation>
    <scope>NUCLEOTIDE SEQUENCE [LARGE SCALE GENOMIC DNA]</scope>
</reference>
<gene>
    <name evidence="3" type="primary">WDR65</name>
    <name evidence="3" type="ORF">PMUG01_13051700</name>
</gene>
<evidence type="ECO:0000313" key="4">
    <source>
        <dbReference type="Proteomes" id="UP000219813"/>
    </source>
</evidence>
<evidence type="ECO:0000256" key="2">
    <source>
        <dbReference type="SAM" id="MobiDB-lite"/>
    </source>
</evidence>
<dbReference type="Gene3D" id="1.10.287.1490">
    <property type="match status" value="1"/>
</dbReference>
<dbReference type="InterPro" id="IPR001680">
    <property type="entry name" value="WD40_rpt"/>
</dbReference>